<evidence type="ECO:0000313" key="2">
    <source>
        <dbReference type="EMBL" id="KAJ4758039.1"/>
    </source>
</evidence>
<evidence type="ECO:0000313" key="3">
    <source>
        <dbReference type="Proteomes" id="UP001140206"/>
    </source>
</evidence>
<feature type="domain" description="Endonuclease/exonuclease/phosphatase" evidence="1">
    <location>
        <begin position="9"/>
        <end position="229"/>
    </location>
</feature>
<dbReference type="PANTHER" id="PTHR33710">
    <property type="entry name" value="BNAC02G09200D PROTEIN"/>
    <property type="match status" value="1"/>
</dbReference>
<name>A0AAV8CQH6_9POAL</name>
<reference evidence="2" key="1">
    <citation type="submission" date="2022-08" db="EMBL/GenBank/DDBJ databases">
        <authorList>
            <person name="Marques A."/>
        </authorList>
    </citation>
    <scope>NUCLEOTIDE SEQUENCE</scope>
    <source>
        <strain evidence="2">RhyPub2mFocal</strain>
        <tissue evidence="2">Leaves</tissue>
    </source>
</reference>
<keyword evidence="3" id="KW-1185">Reference proteome</keyword>
<dbReference type="InterPro" id="IPR036691">
    <property type="entry name" value="Endo/exonu/phosph_ase_sf"/>
</dbReference>
<keyword evidence="2" id="KW-0456">Lyase</keyword>
<evidence type="ECO:0000259" key="1">
    <source>
        <dbReference type="Pfam" id="PF03372"/>
    </source>
</evidence>
<dbReference type="Gene3D" id="3.60.10.10">
    <property type="entry name" value="Endonuclease/exonuclease/phosphatase"/>
    <property type="match status" value="1"/>
</dbReference>
<comment type="caution">
    <text evidence="2">The sequence shown here is derived from an EMBL/GenBank/DDBJ whole genome shotgun (WGS) entry which is preliminary data.</text>
</comment>
<protein>
    <submittedName>
        <fullName evidence="2">DNA-(Apurinic or apyrimidinic site) lyase</fullName>
    </submittedName>
</protein>
<dbReference type="InterPro" id="IPR005135">
    <property type="entry name" value="Endo/exonuclease/phosphatase"/>
</dbReference>
<accession>A0AAV8CQH6</accession>
<dbReference type="AlphaFoldDB" id="A0AAV8CQH6"/>
<dbReference type="SUPFAM" id="SSF56219">
    <property type="entry name" value="DNase I-like"/>
    <property type="match status" value="1"/>
</dbReference>
<proteinExistence type="predicted"/>
<dbReference type="EMBL" id="JAMFTS010000004">
    <property type="protein sequence ID" value="KAJ4758039.1"/>
    <property type="molecule type" value="Genomic_DNA"/>
</dbReference>
<dbReference type="PANTHER" id="PTHR33710:SF71">
    <property type="entry name" value="ENDONUCLEASE_EXONUCLEASE_PHOSPHATASE DOMAIN-CONTAINING PROTEIN"/>
    <property type="match status" value="1"/>
</dbReference>
<dbReference type="Pfam" id="PF03372">
    <property type="entry name" value="Exo_endo_phos"/>
    <property type="match status" value="1"/>
</dbReference>
<gene>
    <name evidence="2" type="ORF">LUZ62_068414</name>
</gene>
<sequence length="362" mass="41817">MTTNLKVLCWNVRGMNEKEKRLAIKQTPKLEKPNVICFQETKLSQTSVQIISQACGNRYSQFLTVDALQGRGGLLTAWDPNILEVENSLASTFHLTVDFIVRKDGSKLRLTNLYGPSNQIGRDVFLRDIRSVCPGNNTPWMLCGDFNLTLQLQERTNPLYNRSGTAEFADLVDELQLLDLDLEGRTFTWSNLRLNPSMARLDRFLLNRSFANSYPNIHQKALANTSSDHCPLLCSFCVRFQPTNVFRIENYFLKIPEFIDLVLNFWLTEEVADTPNSFDSKLSSLTRLISTWKKGRISALDRQLQSIRDYLAWTDRVAEDRPLSELELLVRALLKRRFTVLAEWDETRWRQRSAATWRLKGD</sequence>
<dbReference type="GO" id="GO:0016829">
    <property type="term" value="F:lyase activity"/>
    <property type="evidence" value="ECO:0007669"/>
    <property type="project" value="UniProtKB-KW"/>
</dbReference>
<dbReference type="Proteomes" id="UP001140206">
    <property type="component" value="Chromosome 4"/>
</dbReference>
<organism evidence="2 3">
    <name type="scientific">Rhynchospora pubera</name>
    <dbReference type="NCBI Taxonomy" id="906938"/>
    <lineage>
        <taxon>Eukaryota</taxon>
        <taxon>Viridiplantae</taxon>
        <taxon>Streptophyta</taxon>
        <taxon>Embryophyta</taxon>
        <taxon>Tracheophyta</taxon>
        <taxon>Spermatophyta</taxon>
        <taxon>Magnoliopsida</taxon>
        <taxon>Liliopsida</taxon>
        <taxon>Poales</taxon>
        <taxon>Cyperaceae</taxon>
        <taxon>Cyperoideae</taxon>
        <taxon>Rhynchosporeae</taxon>
        <taxon>Rhynchospora</taxon>
    </lineage>
</organism>